<proteinExistence type="predicted"/>
<dbReference type="AlphaFoldDB" id="A0A419W650"/>
<accession>A0A419W650</accession>
<name>A0A419W650_9BACT</name>
<dbReference type="RefSeq" id="WP_120272280.1">
    <property type="nucleotide sequence ID" value="NZ_RAPN01000001.1"/>
</dbReference>
<reference evidence="1 2" key="1">
    <citation type="submission" date="2018-09" db="EMBL/GenBank/DDBJ databases">
        <title>Genomic Encyclopedia of Archaeal and Bacterial Type Strains, Phase II (KMG-II): from individual species to whole genera.</title>
        <authorList>
            <person name="Goeker M."/>
        </authorList>
    </citation>
    <scope>NUCLEOTIDE SEQUENCE [LARGE SCALE GENOMIC DNA]</scope>
    <source>
        <strain evidence="1 2">DSM 27148</strain>
    </source>
</reference>
<organism evidence="1 2">
    <name type="scientific">Mangrovibacterium diazotrophicum</name>
    <dbReference type="NCBI Taxonomy" id="1261403"/>
    <lineage>
        <taxon>Bacteria</taxon>
        <taxon>Pseudomonadati</taxon>
        <taxon>Bacteroidota</taxon>
        <taxon>Bacteroidia</taxon>
        <taxon>Marinilabiliales</taxon>
        <taxon>Prolixibacteraceae</taxon>
        <taxon>Mangrovibacterium</taxon>
    </lineage>
</organism>
<sequence length="191" mass="21732">MSTLTLEFTKLALSKKRRRWQLYFVMVTEHPDDNDKMLVSSFPDPYIRLKPNQDNVISFEPEGGPGADGLFVLERPLPADNRIKTRLYLFQSRKELRHLGEALTDLQSTLGGDAFEIVTDALGTSVPWLVIAKRAVPMVGNILCDIKDRNMGFVSLDESFDEISETNSCLVRANGFSTGEAKLWWKWKLHK</sequence>
<dbReference type="Proteomes" id="UP000283387">
    <property type="component" value="Unassembled WGS sequence"/>
</dbReference>
<gene>
    <name evidence="1" type="ORF">BC643_1269</name>
</gene>
<keyword evidence="2" id="KW-1185">Reference proteome</keyword>
<dbReference type="EMBL" id="RAPN01000001">
    <property type="protein sequence ID" value="RKD90924.1"/>
    <property type="molecule type" value="Genomic_DNA"/>
</dbReference>
<evidence type="ECO:0000313" key="1">
    <source>
        <dbReference type="EMBL" id="RKD90924.1"/>
    </source>
</evidence>
<evidence type="ECO:0000313" key="2">
    <source>
        <dbReference type="Proteomes" id="UP000283387"/>
    </source>
</evidence>
<dbReference type="OrthoDB" id="1119157at2"/>
<protein>
    <submittedName>
        <fullName evidence="1">Uncharacterized protein</fullName>
    </submittedName>
</protein>
<comment type="caution">
    <text evidence="1">The sequence shown here is derived from an EMBL/GenBank/DDBJ whole genome shotgun (WGS) entry which is preliminary data.</text>
</comment>